<evidence type="ECO:0000313" key="7">
    <source>
        <dbReference type="EMBL" id="RKQ69395.1"/>
    </source>
</evidence>
<sequence length="251" mass="28611">MTDAIPRPELEIESLKSELEALTEEFQDFAYIVSHDLSGPLRHAAGFAEMVLSNNRDTLDEKSKRHLNHIITSAHSGRETLEQLREYSRLNTREQVIEDNVESAELINTAQTELAALIETQQAEIHYDTLPIITCDKTRLSLVFKNIIENGLTYHNGPHKPVIEIIGHEGEDYWTFTITDNGMGVPKKNEKDIFRVFRRAVENEDFPGEGMGLPYAKKAIQKHKGQLWLEKTSENGSTFCFTISKHLMTET</sequence>
<keyword evidence="8" id="KW-1185">Reference proteome</keyword>
<dbReference type="SUPFAM" id="SSF55874">
    <property type="entry name" value="ATPase domain of HSP90 chaperone/DNA topoisomerase II/histidine kinase"/>
    <property type="match status" value="1"/>
</dbReference>
<dbReference type="Proteomes" id="UP000282211">
    <property type="component" value="Unassembled WGS sequence"/>
</dbReference>
<dbReference type="PROSITE" id="PS50109">
    <property type="entry name" value="HIS_KIN"/>
    <property type="match status" value="1"/>
</dbReference>
<evidence type="ECO:0000313" key="8">
    <source>
        <dbReference type="Proteomes" id="UP000282211"/>
    </source>
</evidence>
<dbReference type="InterPro" id="IPR036097">
    <property type="entry name" value="HisK_dim/P_sf"/>
</dbReference>
<organism evidence="7 8">
    <name type="scientific">Litorimonas taeanensis</name>
    <dbReference type="NCBI Taxonomy" id="568099"/>
    <lineage>
        <taxon>Bacteria</taxon>
        <taxon>Pseudomonadati</taxon>
        <taxon>Pseudomonadota</taxon>
        <taxon>Alphaproteobacteria</taxon>
        <taxon>Maricaulales</taxon>
        <taxon>Robiginitomaculaceae</taxon>
    </lineage>
</organism>
<dbReference type="PANTHER" id="PTHR43304:SF1">
    <property type="entry name" value="PAC DOMAIN-CONTAINING PROTEIN"/>
    <property type="match status" value="1"/>
</dbReference>
<dbReference type="InterPro" id="IPR052162">
    <property type="entry name" value="Sensor_kinase/Photoreceptor"/>
</dbReference>
<evidence type="ECO:0000259" key="6">
    <source>
        <dbReference type="PROSITE" id="PS50109"/>
    </source>
</evidence>
<comment type="catalytic activity">
    <reaction evidence="1">
        <text>ATP + protein L-histidine = ADP + protein N-phospho-L-histidine.</text>
        <dbReference type="EC" id="2.7.13.3"/>
    </reaction>
</comment>
<accession>A0A420WEN0</accession>
<dbReference type="AlphaFoldDB" id="A0A420WEN0"/>
<comment type="caution">
    <text evidence="7">The sequence shown here is derived from an EMBL/GenBank/DDBJ whole genome shotgun (WGS) entry which is preliminary data.</text>
</comment>
<evidence type="ECO:0000256" key="5">
    <source>
        <dbReference type="ARBA" id="ARBA00022777"/>
    </source>
</evidence>
<dbReference type="InterPro" id="IPR003594">
    <property type="entry name" value="HATPase_dom"/>
</dbReference>
<dbReference type="SMART" id="SM00387">
    <property type="entry name" value="HATPase_c"/>
    <property type="match status" value="1"/>
</dbReference>
<dbReference type="InParanoid" id="A0A420WEN0"/>
<keyword evidence="4" id="KW-0808">Transferase</keyword>
<evidence type="ECO:0000256" key="4">
    <source>
        <dbReference type="ARBA" id="ARBA00022679"/>
    </source>
</evidence>
<keyword evidence="3" id="KW-0597">Phosphoprotein</keyword>
<keyword evidence="5" id="KW-0418">Kinase</keyword>
<dbReference type="RefSeq" id="WP_121102021.1">
    <property type="nucleotide sequence ID" value="NZ_RBII01000002.1"/>
</dbReference>
<name>A0A420WEN0_9PROT</name>
<dbReference type="EMBL" id="RBII01000002">
    <property type="protein sequence ID" value="RKQ69395.1"/>
    <property type="molecule type" value="Genomic_DNA"/>
</dbReference>
<dbReference type="SMART" id="SM00388">
    <property type="entry name" value="HisKA"/>
    <property type="match status" value="1"/>
</dbReference>
<dbReference type="InterPro" id="IPR004358">
    <property type="entry name" value="Sig_transdc_His_kin-like_C"/>
</dbReference>
<dbReference type="Pfam" id="PF02518">
    <property type="entry name" value="HATPase_c"/>
    <property type="match status" value="1"/>
</dbReference>
<dbReference type="PRINTS" id="PR00344">
    <property type="entry name" value="BCTRLSENSOR"/>
</dbReference>
<dbReference type="InterPro" id="IPR003661">
    <property type="entry name" value="HisK_dim/P_dom"/>
</dbReference>
<protein>
    <recommendedName>
        <fullName evidence="2">histidine kinase</fullName>
        <ecNumber evidence="2">2.7.13.3</ecNumber>
    </recommendedName>
</protein>
<proteinExistence type="predicted"/>
<dbReference type="Gene3D" id="1.10.287.130">
    <property type="match status" value="1"/>
</dbReference>
<dbReference type="Pfam" id="PF00512">
    <property type="entry name" value="HisKA"/>
    <property type="match status" value="1"/>
</dbReference>
<reference evidence="7 8" key="1">
    <citation type="submission" date="2018-10" db="EMBL/GenBank/DDBJ databases">
        <title>Genomic Encyclopedia of Type Strains, Phase IV (KMG-IV): sequencing the most valuable type-strain genomes for metagenomic binning, comparative biology and taxonomic classification.</title>
        <authorList>
            <person name="Goeker M."/>
        </authorList>
    </citation>
    <scope>NUCLEOTIDE SEQUENCE [LARGE SCALE GENOMIC DNA]</scope>
    <source>
        <strain evidence="7 8">DSM 22008</strain>
    </source>
</reference>
<evidence type="ECO:0000256" key="3">
    <source>
        <dbReference type="ARBA" id="ARBA00022553"/>
    </source>
</evidence>
<dbReference type="InterPro" id="IPR005467">
    <property type="entry name" value="His_kinase_dom"/>
</dbReference>
<gene>
    <name evidence="7" type="ORF">DES40_2195</name>
</gene>
<dbReference type="OrthoDB" id="9795133at2"/>
<evidence type="ECO:0000256" key="2">
    <source>
        <dbReference type="ARBA" id="ARBA00012438"/>
    </source>
</evidence>
<dbReference type="InterPro" id="IPR036890">
    <property type="entry name" value="HATPase_C_sf"/>
</dbReference>
<dbReference type="GO" id="GO:0000155">
    <property type="term" value="F:phosphorelay sensor kinase activity"/>
    <property type="evidence" value="ECO:0007669"/>
    <property type="project" value="InterPro"/>
</dbReference>
<evidence type="ECO:0000256" key="1">
    <source>
        <dbReference type="ARBA" id="ARBA00000085"/>
    </source>
</evidence>
<dbReference type="Gene3D" id="3.30.565.10">
    <property type="entry name" value="Histidine kinase-like ATPase, C-terminal domain"/>
    <property type="match status" value="1"/>
</dbReference>
<dbReference type="EC" id="2.7.13.3" evidence="2"/>
<dbReference type="PANTHER" id="PTHR43304">
    <property type="entry name" value="PHYTOCHROME-LIKE PROTEIN CPH1"/>
    <property type="match status" value="1"/>
</dbReference>
<dbReference type="SUPFAM" id="SSF47384">
    <property type="entry name" value="Homodimeric domain of signal transducing histidine kinase"/>
    <property type="match status" value="1"/>
</dbReference>
<feature type="domain" description="Histidine kinase" evidence="6">
    <location>
        <begin position="32"/>
        <end position="247"/>
    </location>
</feature>